<comment type="caution">
    <text evidence="2">The sequence shown here is derived from an EMBL/GenBank/DDBJ whole genome shotgun (WGS) entry which is preliminary data.</text>
</comment>
<evidence type="ECO:0000259" key="1">
    <source>
        <dbReference type="Pfam" id="PF13460"/>
    </source>
</evidence>
<dbReference type="InterPro" id="IPR036291">
    <property type="entry name" value="NAD(P)-bd_dom_sf"/>
</dbReference>
<evidence type="ECO:0000313" key="2">
    <source>
        <dbReference type="EMBL" id="PLW70718.1"/>
    </source>
</evidence>
<protein>
    <recommendedName>
        <fullName evidence="1">NAD(P)-binding domain-containing protein</fullName>
    </recommendedName>
</protein>
<name>A0A2N5X8C5_9GAMM</name>
<dbReference type="AlphaFoldDB" id="A0A2N5X8C5"/>
<dbReference type="GO" id="GO:0005737">
    <property type="term" value="C:cytoplasm"/>
    <property type="evidence" value="ECO:0007669"/>
    <property type="project" value="TreeGrafter"/>
</dbReference>
<proteinExistence type="predicted"/>
<keyword evidence="3" id="KW-1185">Reference proteome</keyword>
<dbReference type="PANTHER" id="PTHR48079">
    <property type="entry name" value="PROTEIN YEEZ"/>
    <property type="match status" value="1"/>
</dbReference>
<reference evidence="2 3" key="1">
    <citation type="submission" date="2018-01" db="EMBL/GenBank/DDBJ databases">
        <title>The draft genome sequence of Halioglobus lutimaris HF004.</title>
        <authorList>
            <person name="Du Z.-J."/>
            <person name="Shi M.-J."/>
        </authorList>
    </citation>
    <scope>NUCLEOTIDE SEQUENCE [LARGE SCALE GENOMIC DNA]</scope>
    <source>
        <strain evidence="2 3">HF004</strain>
    </source>
</reference>
<dbReference type="EMBL" id="PKUS01000001">
    <property type="protein sequence ID" value="PLW70718.1"/>
    <property type="molecule type" value="Genomic_DNA"/>
</dbReference>
<evidence type="ECO:0000313" key="3">
    <source>
        <dbReference type="Proteomes" id="UP000235005"/>
    </source>
</evidence>
<organism evidence="2 3">
    <name type="scientific">Pseudohalioglobus lutimaris</name>
    <dbReference type="NCBI Taxonomy" id="1737061"/>
    <lineage>
        <taxon>Bacteria</taxon>
        <taxon>Pseudomonadati</taxon>
        <taxon>Pseudomonadota</taxon>
        <taxon>Gammaproteobacteria</taxon>
        <taxon>Cellvibrionales</taxon>
        <taxon>Halieaceae</taxon>
        <taxon>Pseudohalioglobus</taxon>
    </lineage>
</organism>
<feature type="domain" description="NAD(P)-binding" evidence="1">
    <location>
        <begin position="12"/>
        <end position="201"/>
    </location>
</feature>
<dbReference type="OrthoDB" id="9808276at2"/>
<dbReference type="InterPro" id="IPR016040">
    <property type="entry name" value="NAD(P)-bd_dom"/>
</dbReference>
<dbReference type="GO" id="GO:0004029">
    <property type="term" value="F:aldehyde dehydrogenase (NAD+) activity"/>
    <property type="evidence" value="ECO:0007669"/>
    <property type="project" value="TreeGrafter"/>
</dbReference>
<sequence length="285" mass="31073">MSKHSLLLIGCGDLGQRVGKSLAPEGWHINAVRRTPPVAQDDFEWIAADYSVPGALDFAQALRPDIVLASFTPTAMDVAGYRRGFTRAAANVLSGLGTHRPTHLFMVSSTRVYAEQDGGWVDEHSPLSTSDERAMAIIDAEQQVLKSGLSASVVRFGGVYGDPHGRLLNRIRAGQITPAAPVRFTNRIHRDDCAGFLVHLIRLAMGEQQLAPVYNGVDNDPAPAHEVERWIATTLGCDISNPAPPPRQPAGHKRCRNTLLRASGYELLYPDYRAGYAAVCREAQR</sequence>
<dbReference type="Gene3D" id="3.40.50.720">
    <property type="entry name" value="NAD(P)-binding Rossmann-like Domain"/>
    <property type="match status" value="1"/>
</dbReference>
<dbReference type="RefSeq" id="WP_075999578.1">
    <property type="nucleotide sequence ID" value="NZ_PKUS01000001.1"/>
</dbReference>
<dbReference type="InterPro" id="IPR051783">
    <property type="entry name" value="NAD(P)-dependent_oxidoreduct"/>
</dbReference>
<dbReference type="PANTHER" id="PTHR48079:SF6">
    <property type="entry name" value="NAD(P)-BINDING DOMAIN-CONTAINING PROTEIN-RELATED"/>
    <property type="match status" value="1"/>
</dbReference>
<dbReference type="Pfam" id="PF13460">
    <property type="entry name" value="NAD_binding_10"/>
    <property type="match status" value="1"/>
</dbReference>
<gene>
    <name evidence="2" type="ORF">C0039_00880</name>
</gene>
<accession>A0A2N5X8C5</accession>
<dbReference type="Proteomes" id="UP000235005">
    <property type="component" value="Unassembled WGS sequence"/>
</dbReference>
<dbReference type="SUPFAM" id="SSF51735">
    <property type="entry name" value="NAD(P)-binding Rossmann-fold domains"/>
    <property type="match status" value="1"/>
</dbReference>